<dbReference type="Pfam" id="PF03553">
    <property type="entry name" value="Na_H_antiporter"/>
    <property type="match status" value="1"/>
</dbReference>
<dbReference type="eggNOG" id="COG1757">
    <property type="taxonomic scope" value="Bacteria"/>
</dbReference>
<keyword evidence="9" id="KW-1185">Reference proteome</keyword>
<evidence type="ECO:0000256" key="3">
    <source>
        <dbReference type="ARBA" id="ARBA00022692"/>
    </source>
</evidence>
<reference evidence="9" key="1">
    <citation type="submission" date="2010-12" db="EMBL/GenBank/DDBJ databases">
        <title>The genome sequence of Filifactor alocis strain ATCC 35896.</title>
        <authorList>
            <consortium name="The Broad Institute Genome Sequencing Platform"/>
            <person name="Ward D."/>
            <person name="Earl A."/>
            <person name="Feldgarden M."/>
            <person name="Young S.K."/>
            <person name="Gargeya S."/>
            <person name="Zeng Q."/>
            <person name="Alvarado L."/>
            <person name="Berlin A."/>
            <person name="Bochicchio J."/>
            <person name="Chapman S.B."/>
            <person name="Chen Z."/>
            <person name="Freedman E."/>
            <person name="Gellesch M."/>
            <person name="Goldberg J."/>
            <person name="Griggs A."/>
            <person name="Gujja S."/>
            <person name="Heilman E."/>
            <person name="Heiman D."/>
            <person name="Howarth C."/>
            <person name="Mehta T."/>
            <person name="Neiman D."/>
            <person name="Pearson M."/>
            <person name="Roberts A."/>
            <person name="Saif S."/>
            <person name="Shea T."/>
            <person name="Shenoy N."/>
            <person name="Sisk P."/>
            <person name="Stolte C."/>
            <person name="Sykes S."/>
            <person name="White J."/>
            <person name="Yandava C."/>
            <person name="Izard J."/>
            <person name="Blanton J.M."/>
            <person name="Baranova O.V."/>
            <person name="Tanner A.C."/>
            <person name="Dewhirst F.E."/>
            <person name="Haas B."/>
            <person name="Nusbaum C."/>
            <person name="Birren B."/>
        </authorList>
    </citation>
    <scope>NUCLEOTIDE SEQUENCE [LARGE SCALE GENOMIC DNA]</scope>
    <source>
        <strain evidence="9">ATCC 35896 / CCUG 47790 / D40 B5</strain>
    </source>
</reference>
<feature type="transmembrane region" description="Helical" evidence="6">
    <location>
        <begin position="322"/>
        <end position="342"/>
    </location>
</feature>
<dbReference type="GO" id="GO:0005886">
    <property type="term" value="C:plasma membrane"/>
    <property type="evidence" value="ECO:0007669"/>
    <property type="project" value="UniProtKB-SubCell"/>
</dbReference>
<dbReference type="EMBL" id="CP002390">
    <property type="protein sequence ID" value="EFE27882.1"/>
    <property type="molecule type" value="Genomic_DNA"/>
</dbReference>
<feature type="transmembrane region" description="Helical" evidence="6">
    <location>
        <begin position="422"/>
        <end position="439"/>
    </location>
</feature>
<keyword evidence="4 6" id="KW-1133">Transmembrane helix</keyword>
<feature type="transmembrane region" description="Helical" evidence="6">
    <location>
        <begin position="100"/>
        <end position="122"/>
    </location>
</feature>
<dbReference type="AlphaFoldDB" id="D6GSP7"/>
<dbReference type="RefSeq" id="WP_014261744.1">
    <property type="nucleotide sequence ID" value="NC_016630.1"/>
</dbReference>
<dbReference type="OrthoDB" id="9762978at2"/>
<evidence type="ECO:0000256" key="2">
    <source>
        <dbReference type="ARBA" id="ARBA00022475"/>
    </source>
</evidence>
<dbReference type="PANTHER" id="PTHR43478:SF1">
    <property type="entry name" value="NA+_H+ ANTIPORTER NHAC-LIKE C-TERMINAL DOMAIN-CONTAINING PROTEIN"/>
    <property type="match status" value="1"/>
</dbReference>
<dbReference type="InterPro" id="IPR018461">
    <property type="entry name" value="Na/H_Antiport_NhaC-like_C"/>
</dbReference>
<feature type="transmembrane region" description="Helical" evidence="6">
    <location>
        <begin position="38"/>
        <end position="56"/>
    </location>
</feature>
<comment type="subcellular location">
    <subcellularLocation>
        <location evidence="1">Cell membrane</location>
        <topology evidence="1">Multi-pass membrane protein</topology>
    </subcellularLocation>
</comment>
<evidence type="ECO:0000313" key="9">
    <source>
        <dbReference type="Proteomes" id="UP000007468"/>
    </source>
</evidence>
<organism evidence="8 9">
    <name type="scientific">Filifactor alocis (strain ATCC 35896 / CCUG 47790 / D40 B5)</name>
    <name type="common">Fusobacterium alocis</name>
    <dbReference type="NCBI Taxonomy" id="546269"/>
    <lineage>
        <taxon>Bacteria</taxon>
        <taxon>Bacillati</taxon>
        <taxon>Bacillota</taxon>
        <taxon>Clostridia</taxon>
        <taxon>Peptostreptococcales</taxon>
        <taxon>Filifactoraceae</taxon>
        <taxon>Filifactor</taxon>
    </lineage>
</organism>
<feature type="transmembrane region" description="Helical" evidence="6">
    <location>
        <begin position="487"/>
        <end position="504"/>
    </location>
</feature>
<accession>D6GSP7</accession>
<dbReference type="PANTHER" id="PTHR43478">
    <property type="entry name" value="NA+/H+ ANTIPORTER-RELATED"/>
    <property type="match status" value="1"/>
</dbReference>
<evidence type="ECO:0000256" key="1">
    <source>
        <dbReference type="ARBA" id="ARBA00004651"/>
    </source>
</evidence>
<feature type="domain" description="Na+/H+ antiporter NhaC-like C-terminal" evidence="7">
    <location>
        <begin position="215"/>
        <end position="506"/>
    </location>
</feature>
<name>D6GSP7_FILAD</name>
<keyword evidence="2" id="KW-1003">Cell membrane</keyword>
<feature type="transmembrane region" description="Helical" evidence="6">
    <location>
        <begin position="187"/>
        <end position="212"/>
    </location>
</feature>
<feature type="transmembrane region" description="Helical" evidence="6">
    <location>
        <begin position="362"/>
        <end position="387"/>
    </location>
</feature>
<feature type="transmembrane region" description="Helical" evidence="6">
    <location>
        <begin position="63"/>
        <end position="80"/>
    </location>
</feature>
<feature type="transmembrane region" description="Helical" evidence="6">
    <location>
        <begin position="143"/>
        <end position="167"/>
    </location>
</feature>
<proteinExistence type="predicted"/>
<feature type="transmembrane region" description="Helical" evidence="6">
    <location>
        <begin position="510"/>
        <end position="528"/>
    </location>
</feature>
<feature type="transmembrane region" description="Helical" evidence="6">
    <location>
        <begin position="224"/>
        <end position="243"/>
    </location>
</feature>
<evidence type="ECO:0000259" key="7">
    <source>
        <dbReference type="Pfam" id="PF03553"/>
    </source>
</evidence>
<evidence type="ECO:0000313" key="8">
    <source>
        <dbReference type="EMBL" id="EFE27882.1"/>
    </source>
</evidence>
<evidence type="ECO:0000256" key="5">
    <source>
        <dbReference type="ARBA" id="ARBA00023136"/>
    </source>
</evidence>
<sequence length="548" mass="59302">MICFNAKNSRMFMVLFSLFILFPSMVFAEDKQVPPALYATFWALIPPIVAIALALLTKEVYSSLFIGIFIGGLFYANFSIEGAMNHILTEGIINVLSDKYNVGILVFLVVLGAIVNLMNATGGSSSFGEWTEKRISSRKGAQFLTIILGLIVFIDDYFNCLTVGSVMKPISDKYKLSRAKLAYLIDSTAAPICIIAPISSWAAAVTGFVPGADGFQIFIQAIPYNFYAFLTIFMMFAITWMGFDFGPMKTHEENAKNGDIYTTPDRPYENIASHEISGKGNVNDLVIPVLILIFFCAAGMLYSGGFFTGVDFISAFSGSDASFGLSLGSMIALVLIILFYIARRVLSFHECMECIPEGFKSMVSAILILTFAWTLKSMTDSLGATVFVSEVMKNTAGHFMNLVPALVFVVGCALAFATGTSWGTFGILIPIVVSVFAGHDKTMMIISISACMAGAVCGDHCSPISDTTIMSSAGAQCNHINHVNTQMPYAMTVAVVSFVNYVIAGFVKSAVIMLPLSFVLMFITLVVLKKVTATKSVPVNVLNPSNEC</sequence>
<evidence type="ECO:0000256" key="6">
    <source>
        <dbReference type="SAM" id="Phobius"/>
    </source>
</evidence>
<dbReference type="PATRIC" id="fig|546269.5.peg.76"/>
<dbReference type="STRING" id="546269.HMPREF0389_01134"/>
<dbReference type="KEGG" id="faa:HMPREF0389_01134"/>
<feature type="transmembrane region" description="Helical" evidence="6">
    <location>
        <begin position="399"/>
        <end position="416"/>
    </location>
</feature>
<protein>
    <submittedName>
        <fullName evidence="8">Na+/H+ antiporter family protein</fullName>
    </submittedName>
</protein>
<dbReference type="Proteomes" id="UP000007468">
    <property type="component" value="Chromosome"/>
</dbReference>
<keyword evidence="5 6" id="KW-0472">Membrane</keyword>
<evidence type="ECO:0000256" key="4">
    <source>
        <dbReference type="ARBA" id="ARBA00022989"/>
    </source>
</evidence>
<keyword evidence="3 6" id="KW-0812">Transmembrane</keyword>
<feature type="transmembrane region" description="Helical" evidence="6">
    <location>
        <begin position="285"/>
        <end position="310"/>
    </location>
</feature>
<gene>
    <name evidence="8" type="ordered locus">HMPREF0389_01134</name>
</gene>